<name>A0A7G5C4B5_9BACL</name>
<gene>
    <name evidence="4" type="ORF">FPL14_24935</name>
</gene>
<keyword evidence="2" id="KW-0479">Metal-binding</keyword>
<dbReference type="Proteomes" id="UP000515679">
    <property type="component" value="Chromosome"/>
</dbReference>
<keyword evidence="4" id="KW-0378">Hydrolase</keyword>
<evidence type="ECO:0000313" key="4">
    <source>
        <dbReference type="EMBL" id="QMV44049.1"/>
    </source>
</evidence>
<organism evidence="4 5">
    <name type="scientific">Cohnella cholangitidis</name>
    <dbReference type="NCBI Taxonomy" id="2598458"/>
    <lineage>
        <taxon>Bacteria</taxon>
        <taxon>Bacillati</taxon>
        <taxon>Bacillota</taxon>
        <taxon>Bacilli</taxon>
        <taxon>Bacillales</taxon>
        <taxon>Paenibacillaceae</taxon>
        <taxon>Cohnella</taxon>
    </lineage>
</organism>
<sequence length="302" mass="33239">MRIFRYWDNSQKCLGALADDGKVYRLDSPDLMKLVREARAANVSTDEYVRSRINGLEPLRVVSAESLDLATPLDAPEVWAAGVTYQSSREARNNEATAGRSDAETYYDKVYDAERPELFMKSTAARTVGPGEQVCLRSDSSWQVPEAELGLVLDSEGAIIGYTAGNDMSCRDIEGENPLYLPQAKVWKRSCAIGPFVRLAETMADPYALAITCRIYRDGVKVVDETANTGQLKRKLEELVSFLKRDNELFDGTVLLTGTCLVPPDQFTLASGDRIEIEIEGIGTLANTAVFTHELEAAGTHA</sequence>
<feature type="domain" description="Fumarylacetoacetase-like C-terminal" evidence="3">
    <location>
        <begin position="112"/>
        <end position="288"/>
    </location>
</feature>
<dbReference type="GO" id="GO:0044281">
    <property type="term" value="P:small molecule metabolic process"/>
    <property type="evidence" value="ECO:0007669"/>
    <property type="project" value="UniProtKB-ARBA"/>
</dbReference>
<dbReference type="Gene3D" id="3.90.850.10">
    <property type="entry name" value="Fumarylacetoacetase-like, C-terminal domain"/>
    <property type="match status" value="1"/>
</dbReference>
<evidence type="ECO:0000256" key="2">
    <source>
        <dbReference type="ARBA" id="ARBA00022723"/>
    </source>
</evidence>
<dbReference type="GO" id="GO:0046872">
    <property type="term" value="F:metal ion binding"/>
    <property type="evidence" value="ECO:0007669"/>
    <property type="project" value="UniProtKB-KW"/>
</dbReference>
<reference evidence="4 5" key="1">
    <citation type="submission" date="2019-07" db="EMBL/GenBank/DDBJ databases">
        <authorList>
            <person name="Kim J.K."/>
            <person name="Cheong H.-M."/>
            <person name="Choi Y."/>
            <person name="Hwang K.J."/>
            <person name="Lee S."/>
            <person name="Choi C."/>
        </authorList>
    </citation>
    <scope>NUCLEOTIDE SEQUENCE [LARGE SCALE GENOMIC DNA]</scope>
    <source>
        <strain evidence="4 5">KS 22</strain>
    </source>
</reference>
<accession>A0A7G5C4B5</accession>
<dbReference type="AlphaFoldDB" id="A0A7G5C4B5"/>
<dbReference type="KEGG" id="cchl:FPL14_24935"/>
<dbReference type="InterPro" id="IPR011234">
    <property type="entry name" value="Fumarylacetoacetase-like_C"/>
</dbReference>
<protein>
    <submittedName>
        <fullName evidence="4">Fumarylacetoacetate hydrolase</fullName>
    </submittedName>
</protein>
<dbReference type="EMBL" id="CP041969">
    <property type="protein sequence ID" value="QMV44049.1"/>
    <property type="molecule type" value="Genomic_DNA"/>
</dbReference>
<proteinExistence type="inferred from homology"/>
<evidence type="ECO:0000313" key="5">
    <source>
        <dbReference type="Proteomes" id="UP000515679"/>
    </source>
</evidence>
<dbReference type="PANTHER" id="PTHR42796">
    <property type="entry name" value="FUMARYLACETOACETATE HYDROLASE DOMAIN-CONTAINING PROTEIN 2A-RELATED"/>
    <property type="match status" value="1"/>
</dbReference>
<dbReference type="PANTHER" id="PTHR42796:SF7">
    <property type="entry name" value="2-DEHYDRO-3-DEOXY-D-ARABINONATE DEHYDRATASE"/>
    <property type="match status" value="1"/>
</dbReference>
<keyword evidence="5" id="KW-1185">Reference proteome</keyword>
<evidence type="ECO:0000259" key="3">
    <source>
        <dbReference type="Pfam" id="PF01557"/>
    </source>
</evidence>
<dbReference type="Pfam" id="PF01557">
    <property type="entry name" value="FAA_hydrolase"/>
    <property type="match status" value="1"/>
</dbReference>
<comment type="similarity">
    <text evidence="1">Belongs to the FAH family.</text>
</comment>
<evidence type="ECO:0000256" key="1">
    <source>
        <dbReference type="ARBA" id="ARBA00010211"/>
    </source>
</evidence>
<dbReference type="GO" id="GO:0016787">
    <property type="term" value="F:hydrolase activity"/>
    <property type="evidence" value="ECO:0007669"/>
    <property type="project" value="UniProtKB-KW"/>
</dbReference>
<dbReference type="SUPFAM" id="SSF56529">
    <property type="entry name" value="FAH"/>
    <property type="match status" value="1"/>
</dbReference>
<dbReference type="InterPro" id="IPR036663">
    <property type="entry name" value="Fumarylacetoacetase_C_sf"/>
</dbReference>
<dbReference type="RefSeq" id="WP_182300282.1">
    <property type="nucleotide sequence ID" value="NZ_CP041969.1"/>
</dbReference>
<dbReference type="InterPro" id="IPR051121">
    <property type="entry name" value="FAH"/>
</dbReference>